<dbReference type="SUPFAM" id="SSF144000">
    <property type="entry name" value="Oxysterol-binding protein-like"/>
    <property type="match status" value="1"/>
</dbReference>
<keyword evidence="3" id="KW-0445">Lipid transport</keyword>
<evidence type="ECO:0000256" key="1">
    <source>
        <dbReference type="ARBA" id="ARBA00008842"/>
    </source>
</evidence>
<protein>
    <submittedName>
        <fullName evidence="7">Oxysterol-binding protein 3</fullName>
    </submittedName>
</protein>
<feature type="region of interest" description="Disordered" evidence="5">
    <location>
        <begin position="475"/>
        <end position="530"/>
    </location>
</feature>
<dbReference type="SMART" id="SM00233">
    <property type="entry name" value="PH"/>
    <property type="match status" value="1"/>
</dbReference>
<comment type="similarity">
    <text evidence="1">Belongs to the OSBP family.</text>
</comment>
<dbReference type="Gene3D" id="2.40.160.120">
    <property type="match status" value="1"/>
</dbReference>
<feature type="domain" description="PH" evidence="6">
    <location>
        <begin position="258"/>
        <end position="352"/>
    </location>
</feature>
<dbReference type="InterPro" id="IPR000648">
    <property type="entry name" value="Oxysterol-bd"/>
</dbReference>
<evidence type="ECO:0000259" key="6">
    <source>
        <dbReference type="PROSITE" id="PS50003"/>
    </source>
</evidence>
<evidence type="ECO:0000256" key="4">
    <source>
        <dbReference type="ARBA" id="ARBA00023121"/>
    </source>
</evidence>
<dbReference type="PANTHER" id="PTHR10972:SF203">
    <property type="entry name" value="OXYSTEROL-BINDING PROTEIN HOMOLOG 3"/>
    <property type="match status" value="1"/>
</dbReference>
<dbReference type="Proteomes" id="UP001642501">
    <property type="component" value="Unassembled WGS sequence"/>
</dbReference>
<dbReference type="SUPFAM" id="SSF101576">
    <property type="entry name" value="Supernatant protein factor (SPF), C-terminal domain"/>
    <property type="match status" value="1"/>
</dbReference>
<dbReference type="PROSITE" id="PS50003">
    <property type="entry name" value="PH_DOMAIN"/>
    <property type="match status" value="1"/>
</dbReference>
<evidence type="ECO:0000256" key="3">
    <source>
        <dbReference type="ARBA" id="ARBA00023055"/>
    </source>
</evidence>
<evidence type="ECO:0000256" key="2">
    <source>
        <dbReference type="ARBA" id="ARBA00022448"/>
    </source>
</evidence>
<dbReference type="PANTHER" id="PTHR10972">
    <property type="entry name" value="OXYSTEROL-BINDING PROTEIN-RELATED"/>
    <property type="match status" value="1"/>
</dbReference>
<reference evidence="7 8" key="1">
    <citation type="submission" date="2024-01" db="EMBL/GenBank/DDBJ databases">
        <authorList>
            <person name="Allen C."/>
            <person name="Tagirdzhanova G."/>
        </authorList>
    </citation>
    <scope>NUCLEOTIDE SEQUENCE [LARGE SCALE GENOMIC DNA]</scope>
    <source>
        <strain evidence="7 8">CBS 573.63</strain>
    </source>
</reference>
<dbReference type="Pfam" id="PF01237">
    <property type="entry name" value="Oxysterol_BP"/>
    <property type="match status" value="1"/>
</dbReference>
<feature type="compositionally biased region" description="Low complexity" evidence="5">
    <location>
        <begin position="484"/>
        <end position="499"/>
    </location>
</feature>
<sequence>MAGIEHLEIHSKSYIVRWVKVDEGHTISWSVQPHKKSINLGIVKHPGTGGTNLTTLESDVDDSQGDACYDAKPGLFNKKDAGTAPDQLRKKGFKLVDWHGKCDADKVSIGTYDVLAGNGGMFGLVFDNTFSRQISKQATFVLLTYPLGAPPQGALNLPNLQAGPAANSSRLSLGKNTSPRLGAISTPSIDSFNNLHAMSGTATNVGSLSSAAAIVENSRQGSGSDATSGSRNLKACAENSTNLRSGTPTASSGTASSLNHHVGILLKRRRKKGQGYARRYFSLDYSSSTFSYYHNRKSSALRGAIPLSLAAIAVDERRREITIDSGAEVWHLKASNGKEFTGWARALERSSRIARGLEHVQGQSTGSSLSTANLLRARGGEPLGPVAPRITYQEETREWQQVEALFSRVVGTRDALQRLVKDMAAASHPPPLPVQKSHFLSPHTPPVVETDDYVGLQQTAMTGVERRPFWRRRSSASPLALQNSRSPATSTLSSPAPSTVKTLPVSAGESGVNHHHGHHHGHHDGNHEGRSMEDHCQAILGDLNSVVAEFTRLLSKSKHRRTASAVAANIAEPRNSFDSTSTTEEFFDAAEGSASANGSQLLRIDNHSEADDTPSSEMDEPSPSAHEDGDESSVSSVDDEDEYTGMGEGDGTGSDGKTLFPPKPKSFAPLPISEVVQRRKSIPPSTVLPPSLIAFVRKNVGKDLSTISMPVSANEPTSLLQRTAEQLEYAQLLSDAAAKARPEERLLYVAAFAVSQFSGTRAKERAIRKPFNPLLGETFELLRTDREVPGGGMRVLVEKVSHRPVRIAIQADAPSWSFAQAAAPSQKFWGKSAEIITEGRVRVVLRLPGGIEEYYSWGLATVFLRNVVMGEKYVEPVGTMNVINDTTGARAAVEFRSKGMFGGRSEDVQIETYDAGGSHTGLTLAGTWTNGLKLVDPRNKAGGLEIWRVGSLVDDAARIYGLTQFAVSLNEITALEKGRLAPTDCRLRPDQRMAEDGKLDDAEEWKTKLEEAQRVRRRQLEERGETHKPRWFIKVATGSDGDEVWRLKAGKDGYWEERARGAWTGVDDIFSG</sequence>
<keyword evidence="2" id="KW-0813">Transport</keyword>
<dbReference type="CDD" id="cd13289">
    <property type="entry name" value="PH_Osh3p_yeast"/>
    <property type="match status" value="1"/>
</dbReference>
<dbReference type="SUPFAM" id="SSF50729">
    <property type="entry name" value="PH domain-like"/>
    <property type="match status" value="1"/>
</dbReference>
<dbReference type="InterPro" id="IPR011993">
    <property type="entry name" value="PH-like_dom_sf"/>
</dbReference>
<dbReference type="InterPro" id="IPR041680">
    <property type="entry name" value="PH_8"/>
</dbReference>
<dbReference type="Pfam" id="PF15409">
    <property type="entry name" value="PH_8"/>
    <property type="match status" value="1"/>
</dbReference>
<feature type="compositionally biased region" description="Basic residues" evidence="5">
    <location>
        <begin position="513"/>
        <end position="522"/>
    </location>
</feature>
<name>A0ABP0D951_9PEZI</name>
<keyword evidence="8" id="KW-1185">Reference proteome</keyword>
<comment type="caution">
    <text evidence="7">The sequence shown here is derived from an EMBL/GenBank/DDBJ whole genome shotgun (WGS) entry which is preliminary data.</text>
</comment>
<proteinExistence type="inferred from homology"/>
<evidence type="ECO:0000313" key="8">
    <source>
        <dbReference type="Proteomes" id="UP001642501"/>
    </source>
</evidence>
<dbReference type="InterPro" id="IPR001849">
    <property type="entry name" value="PH_domain"/>
</dbReference>
<evidence type="ECO:0000256" key="5">
    <source>
        <dbReference type="SAM" id="MobiDB-lite"/>
    </source>
</evidence>
<gene>
    <name evidence="7" type="primary">OSH3</name>
    <name evidence="7" type="ORF">SEPCBS57363_001185</name>
</gene>
<accession>A0ABP0D951</accession>
<feature type="compositionally biased region" description="Acidic residues" evidence="5">
    <location>
        <begin position="611"/>
        <end position="620"/>
    </location>
</feature>
<keyword evidence="4" id="KW-0446">Lipid-binding</keyword>
<dbReference type="Gene3D" id="3.30.70.3490">
    <property type="match status" value="1"/>
</dbReference>
<dbReference type="EMBL" id="CAWUOM010000011">
    <property type="protein sequence ID" value="CAK7264652.1"/>
    <property type="molecule type" value="Genomic_DNA"/>
</dbReference>
<dbReference type="InterPro" id="IPR036598">
    <property type="entry name" value="GOLD_dom_sf"/>
</dbReference>
<dbReference type="InterPro" id="IPR037239">
    <property type="entry name" value="OSBP_sf"/>
</dbReference>
<feature type="region of interest" description="Disordered" evidence="5">
    <location>
        <begin position="607"/>
        <end position="665"/>
    </location>
</feature>
<evidence type="ECO:0000313" key="7">
    <source>
        <dbReference type="EMBL" id="CAK7264652.1"/>
    </source>
</evidence>
<dbReference type="Gene3D" id="2.30.29.30">
    <property type="entry name" value="Pleckstrin-homology domain (PH domain)/Phosphotyrosine-binding domain (PTB)"/>
    <property type="match status" value="1"/>
</dbReference>
<organism evidence="7 8">
    <name type="scientific">Sporothrix epigloea</name>
    <dbReference type="NCBI Taxonomy" id="1892477"/>
    <lineage>
        <taxon>Eukaryota</taxon>
        <taxon>Fungi</taxon>
        <taxon>Dikarya</taxon>
        <taxon>Ascomycota</taxon>
        <taxon>Pezizomycotina</taxon>
        <taxon>Sordariomycetes</taxon>
        <taxon>Sordariomycetidae</taxon>
        <taxon>Ophiostomatales</taxon>
        <taxon>Ophiostomataceae</taxon>
        <taxon>Sporothrix</taxon>
    </lineage>
</organism>